<dbReference type="GO" id="GO:0004714">
    <property type="term" value="F:transmembrane receptor protein tyrosine kinase activity"/>
    <property type="evidence" value="ECO:0007669"/>
    <property type="project" value="TreeGrafter"/>
</dbReference>
<dbReference type="InterPro" id="IPR000719">
    <property type="entry name" value="Prot_kinase_dom"/>
</dbReference>
<accession>A0A8E0VMT5</accession>
<gene>
    <name evidence="10" type="ORF">FBUS_06426</name>
</gene>
<dbReference type="OrthoDB" id="535945at2759"/>
<protein>
    <submittedName>
        <fullName evidence="10">Tyrosine-protein kinase</fullName>
    </submittedName>
</protein>
<evidence type="ECO:0000313" key="11">
    <source>
        <dbReference type="Proteomes" id="UP000728185"/>
    </source>
</evidence>
<feature type="region of interest" description="Disordered" evidence="8">
    <location>
        <begin position="172"/>
        <end position="214"/>
    </location>
</feature>
<dbReference type="FunFam" id="1.10.510.10:FF:001512">
    <property type="entry name" value="Receptor tyrosine-protein kinase erbB-2"/>
    <property type="match status" value="1"/>
</dbReference>
<dbReference type="PRINTS" id="PR00109">
    <property type="entry name" value="TYRKINASE"/>
</dbReference>
<feature type="domain" description="Protein kinase" evidence="9">
    <location>
        <begin position="1"/>
        <end position="150"/>
    </location>
</feature>
<organism evidence="10 11">
    <name type="scientific">Fasciolopsis buskii</name>
    <dbReference type="NCBI Taxonomy" id="27845"/>
    <lineage>
        <taxon>Eukaryota</taxon>
        <taxon>Metazoa</taxon>
        <taxon>Spiralia</taxon>
        <taxon>Lophotrochozoa</taxon>
        <taxon>Platyhelminthes</taxon>
        <taxon>Trematoda</taxon>
        <taxon>Digenea</taxon>
        <taxon>Plagiorchiida</taxon>
        <taxon>Echinostomata</taxon>
        <taxon>Echinostomatoidea</taxon>
        <taxon>Fasciolidae</taxon>
        <taxon>Fasciolopsis</taxon>
    </lineage>
</organism>
<dbReference type="GO" id="GO:0012505">
    <property type="term" value="C:endomembrane system"/>
    <property type="evidence" value="ECO:0007669"/>
    <property type="project" value="UniProtKB-SubCell"/>
</dbReference>
<proteinExistence type="predicted"/>
<dbReference type="InterPro" id="IPR050122">
    <property type="entry name" value="RTK"/>
</dbReference>
<dbReference type="GO" id="GO:0050793">
    <property type="term" value="P:regulation of developmental process"/>
    <property type="evidence" value="ECO:0007669"/>
    <property type="project" value="UniProtKB-ARBA"/>
</dbReference>
<dbReference type="GO" id="GO:0030182">
    <property type="term" value="P:neuron differentiation"/>
    <property type="evidence" value="ECO:0007669"/>
    <property type="project" value="UniProtKB-ARBA"/>
</dbReference>
<dbReference type="Gene3D" id="1.10.510.10">
    <property type="entry name" value="Transferase(Phosphotransferase) domain 1"/>
    <property type="match status" value="1"/>
</dbReference>
<dbReference type="SMART" id="SM00219">
    <property type="entry name" value="TyrKc"/>
    <property type="match status" value="1"/>
</dbReference>
<evidence type="ECO:0000256" key="1">
    <source>
        <dbReference type="ARBA" id="ARBA00004308"/>
    </source>
</evidence>
<comment type="subcellular location">
    <subcellularLocation>
        <location evidence="1">Endomembrane system</location>
    </subcellularLocation>
</comment>
<dbReference type="PANTHER" id="PTHR24416">
    <property type="entry name" value="TYROSINE-PROTEIN KINASE RECEPTOR"/>
    <property type="match status" value="1"/>
</dbReference>
<dbReference type="PROSITE" id="PS00109">
    <property type="entry name" value="PROTEIN_KINASE_TYR"/>
    <property type="match status" value="1"/>
</dbReference>
<dbReference type="GO" id="GO:0007169">
    <property type="term" value="P:cell surface receptor protein tyrosine kinase signaling pathway"/>
    <property type="evidence" value="ECO:0007669"/>
    <property type="project" value="TreeGrafter"/>
</dbReference>
<dbReference type="GO" id="GO:0005886">
    <property type="term" value="C:plasma membrane"/>
    <property type="evidence" value="ECO:0007669"/>
    <property type="project" value="TreeGrafter"/>
</dbReference>
<dbReference type="PANTHER" id="PTHR24416:SF631">
    <property type="entry name" value="SERINE_THREONINE_TYROSINE KINASE 1"/>
    <property type="match status" value="1"/>
</dbReference>
<keyword evidence="3" id="KW-0547">Nucleotide-binding</keyword>
<name>A0A8E0VMT5_9TREM</name>
<evidence type="ECO:0000256" key="6">
    <source>
        <dbReference type="ARBA" id="ARBA00023136"/>
    </source>
</evidence>
<dbReference type="GO" id="GO:0048468">
    <property type="term" value="P:cell development"/>
    <property type="evidence" value="ECO:0007669"/>
    <property type="project" value="UniProtKB-ARBA"/>
</dbReference>
<comment type="caution">
    <text evidence="10">The sequence shown here is derived from an EMBL/GenBank/DDBJ whole genome shotgun (WGS) entry which is preliminary data.</text>
</comment>
<evidence type="ECO:0000256" key="5">
    <source>
        <dbReference type="ARBA" id="ARBA00022840"/>
    </source>
</evidence>
<reference evidence="10" key="1">
    <citation type="submission" date="2019-05" db="EMBL/GenBank/DDBJ databases">
        <title>Annotation for the trematode Fasciolopsis buski.</title>
        <authorList>
            <person name="Choi Y.-J."/>
        </authorList>
    </citation>
    <scope>NUCLEOTIDE SEQUENCE</scope>
    <source>
        <strain evidence="10">HT</strain>
        <tissue evidence="10">Whole worm</tissue>
    </source>
</reference>
<evidence type="ECO:0000256" key="4">
    <source>
        <dbReference type="ARBA" id="ARBA00022777"/>
    </source>
</evidence>
<keyword evidence="2" id="KW-0808">Transferase</keyword>
<dbReference type="InterPro" id="IPR020635">
    <property type="entry name" value="Tyr_kinase_cat_dom"/>
</dbReference>
<dbReference type="PROSITE" id="PS50011">
    <property type="entry name" value="PROTEIN_KINASE_DOM"/>
    <property type="match status" value="1"/>
</dbReference>
<evidence type="ECO:0000256" key="8">
    <source>
        <dbReference type="SAM" id="MobiDB-lite"/>
    </source>
</evidence>
<dbReference type="InterPro" id="IPR001245">
    <property type="entry name" value="Ser-Thr/Tyr_kinase_cat_dom"/>
</dbReference>
<evidence type="ECO:0000256" key="7">
    <source>
        <dbReference type="ARBA" id="ARBA00023137"/>
    </source>
</evidence>
<feature type="compositionally biased region" description="Polar residues" evidence="8">
    <location>
        <begin position="172"/>
        <end position="198"/>
    </location>
</feature>
<keyword evidence="5" id="KW-0067">ATP-binding</keyword>
<keyword evidence="6" id="KW-0472">Membrane</keyword>
<dbReference type="SUPFAM" id="SSF56112">
    <property type="entry name" value="Protein kinase-like (PK-like)"/>
    <property type="match status" value="1"/>
</dbReference>
<dbReference type="InterPro" id="IPR008266">
    <property type="entry name" value="Tyr_kinase_AS"/>
</dbReference>
<sequence>MSYLESSGFVHRDLACRNVLLSNQSCAKISDFGLSRAVGVESDYYKATQRGKWPVKWYAPESIYYKTFSHASDVWSFGICLWEMFSLGEHPYADQDSFEVLRQIEEGVRLPRPRLANDDVFAVMHDCWAYNPDARPTFSQLLAVFQHLATNVYENVEPPEVGAISTSRAAIKNGTTPLITPPVRQSSSGGNESRPTGNGVSGHSVMEAASPNGS</sequence>
<keyword evidence="11" id="KW-1185">Reference proteome</keyword>
<keyword evidence="7" id="KW-0829">Tyrosine-protein kinase</keyword>
<dbReference type="EMBL" id="LUCM01002315">
    <property type="protein sequence ID" value="KAA0197549.1"/>
    <property type="molecule type" value="Genomic_DNA"/>
</dbReference>
<dbReference type="GO" id="GO:0043235">
    <property type="term" value="C:receptor complex"/>
    <property type="evidence" value="ECO:0007669"/>
    <property type="project" value="TreeGrafter"/>
</dbReference>
<dbReference type="InterPro" id="IPR011009">
    <property type="entry name" value="Kinase-like_dom_sf"/>
</dbReference>
<evidence type="ECO:0000256" key="2">
    <source>
        <dbReference type="ARBA" id="ARBA00022679"/>
    </source>
</evidence>
<dbReference type="Pfam" id="PF07714">
    <property type="entry name" value="PK_Tyr_Ser-Thr"/>
    <property type="match status" value="1"/>
</dbReference>
<dbReference type="Proteomes" id="UP000728185">
    <property type="component" value="Unassembled WGS sequence"/>
</dbReference>
<evidence type="ECO:0000256" key="3">
    <source>
        <dbReference type="ARBA" id="ARBA00022741"/>
    </source>
</evidence>
<evidence type="ECO:0000259" key="9">
    <source>
        <dbReference type="PROSITE" id="PS50011"/>
    </source>
</evidence>
<dbReference type="GO" id="GO:0005524">
    <property type="term" value="F:ATP binding"/>
    <property type="evidence" value="ECO:0007669"/>
    <property type="project" value="UniProtKB-KW"/>
</dbReference>
<dbReference type="AlphaFoldDB" id="A0A8E0VMT5"/>
<keyword evidence="4 10" id="KW-0418">Kinase</keyword>
<evidence type="ECO:0000313" key="10">
    <source>
        <dbReference type="EMBL" id="KAA0197549.1"/>
    </source>
</evidence>